<proteinExistence type="predicted"/>
<keyword evidence="2" id="KW-1185">Reference proteome</keyword>
<dbReference type="Proteomes" id="UP001249851">
    <property type="component" value="Unassembled WGS sequence"/>
</dbReference>
<gene>
    <name evidence="1" type="ORF">P5673_006783</name>
</gene>
<organism evidence="1 2">
    <name type="scientific">Acropora cervicornis</name>
    <name type="common">Staghorn coral</name>
    <dbReference type="NCBI Taxonomy" id="6130"/>
    <lineage>
        <taxon>Eukaryota</taxon>
        <taxon>Metazoa</taxon>
        <taxon>Cnidaria</taxon>
        <taxon>Anthozoa</taxon>
        <taxon>Hexacorallia</taxon>
        <taxon>Scleractinia</taxon>
        <taxon>Astrocoeniina</taxon>
        <taxon>Acroporidae</taxon>
        <taxon>Acropora</taxon>
    </lineage>
</organism>
<comment type="caution">
    <text evidence="1">The sequence shown here is derived from an EMBL/GenBank/DDBJ whole genome shotgun (WGS) entry which is preliminary data.</text>
</comment>
<evidence type="ECO:0000313" key="2">
    <source>
        <dbReference type="Proteomes" id="UP001249851"/>
    </source>
</evidence>
<protein>
    <submittedName>
        <fullName evidence="1">Uncharacterized protein</fullName>
    </submittedName>
</protein>
<sequence>MNPKAAKKTIMRRDLRESAIIAFGRWKTSLECCCVLALQHAKNNFETFYNILISAVDALLPTKKYEYELITLIVERQKALYTCGKDLAKYKQLRNRVQRECKSLCQGLEFLHGLTSCLTRLPASVSGRVEEGSSPVPQEFLVTPRIAYNALRCIKLKKSAGPDPFPNQVWKAFAFELSSVVCDLYNSLLT</sequence>
<dbReference type="EMBL" id="JARQWQ010000011">
    <property type="protein sequence ID" value="KAK2568768.1"/>
    <property type="molecule type" value="Genomic_DNA"/>
</dbReference>
<accession>A0AAD9QWD6</accession>
<dbReference type="AlphaFoldDB" id="A0AAD9QWD6"/>
<reference evidence="1" key="1">
    <citation type="journal article" date="2023" name="G3 (Bethesda)">
        <title>Whole genome assembly and annotation of the endangered Caribbean coral Acropora cervicornis.</title>
        <authorList>
            <person name="Selwyn J.D."/>
            <person name="Vollmer S.V."/>
        </authorList>
    </citation>
    <scope>NUCLEOTIDE SEQUENCE</scope>
    <source>
        <strain evidence="1">K2</strain>
    </source>
</reference>
<feature type="non-terminal residue" evidence="1">
    <location>
        <position position="1"/>
    </location>
</feature>
<evidence type="ECO:0000313" key="1">
    <source>
        <dbReference type="EMBL" id="KAK2568768.1"/>
    </source>
</evidence>
<name>A0AAD9QWD6_ACRCE</name>
<reference evidence="1" key="2">
    <citation type="journal article" date="2023" name="Science">
        <title>Genomic signatures of disease resistance in endangered staghorn corals.</title>
        <authorList>
            <person name="Vollmer S.V."/>
            <person name="Selwyn J.D."/>
            <person name="Despard B.A."/>
            <person name="Roesel C.L."/>
        </authorList>
    </citation>
    <scope>NUCLEOTIDE SEQUENCE</scope>
    <source>
        <strain evidence="1">K2</strain>
    </source>
</reference>